<name>A0A897MRZ3_9EURY</name>
<keyword evidence="3" id="KW-1185">Reference proteome</keyword>
<dbReference type="EMBL" id="CP064786">
    <property type="protein sequence ID" value="QSG03212.1"/>
    <property type="molecule type" value="Genomic_DNA"/>
</dbReference>
<dbReference type="KEGG" id="hara:AArcS_2011"/>
<dbReference type="Proteomes" id="UP000663586">
    <property type="component" value="Chromosome"/>
</dbReference>
<gene>
    <name evidence="2" type="primary">nuoJ2</name>
    <name evidence="2" type="ORF">AArcS_2011</name>
</gene>
<evidence type="ECO:0000313" key="3">
    <source>
        <dbReference type="Proteomes" id="UP000663586"/>
    </source>
</evidence>
<evidence type="ECO:0000313" key="2">
    <source>
        <dbReference type="EMBL" id="QSG03212.1"/>
    </source>
</evidence>
<proteinExistence type="predicted"/>
<keyword evidence="1" id="KW-0812">Transmembrane</keyword>
<keyword evidence="1" id="KW-0472">Membrane</keyword>
<sequence length="113" mass="11774">MSSSSFRIGRHLLPGVIAVALFGVMAAVFLTASIGEPAGFGDASVIESIGFSLLDITDANGTVPTEGFLAAFILIAFALDAALDGSIMLARREDEDMADLRPDGNDRRKGGDE</sequence>
<dbReference type="AlphaFoldDB" id="A0A897MRZ3"/>
<dbReference type="GeneID" id="70685387"/>
<feature type="transmembrane region" description="Helical" evidence="1">
    <location>
        <begin position="12"/>
        <end position="34"/>
    </location>
</feature>
<accession>A0A897MRZ3</accession>
<protein>
    <submittedName>
        <fullName evidence="2">NADH dehydrogenase subunit J2</fullName>
    </submittedName>
</protein>
<reference evidence="2" key="1">
    <citation type="submission" date="2020-11" db="EMBL/GenBank/DDBJ databases">
        <title>Carbohydrate-dependent, anaerobic sulfur respiration: A novel catabolism in halophilic archaea.</title>
        <authorList>
            <person name="Sorokin D.Y."/>
            <person name="Messina E."/>
            <person name="Smedile F."/>
            <person name="La Cono V."/>
            <person name="Hallsworth J.E."/>
            <person name="Yakimov M.M."/>
        </authorList>
    </citation>
    <scope>NUCLEOTIDE SEQUENCE</scope>
    <source>
        <strain evidence="2">AArc-S</strain>
    </source>
</reference>
<dbReference type="RefSeq" id="WP_238477270.1">
    <property type="nucleotide sequence ID" value="NZ_CP064786.1"/>
</dbReference>
<keyword evidence="1" id="KW-1133">Transmembrane helix</keyword>
<organism evidence="2 3">
    <name type="scientific">Natranaeroarchaeum sulfidigenes</name>
    <dbReference type="NCBI Taxonomy" id="2784880"/>
    <lineage>
        <taxon>Archaea</taxon>
        <taxon>Methanobacteriati</taxon>
        <taxon>Methanobacteriota</taxon>
        <taxon>Stenosarchaea group</taxon>
        <taxon>Halobacteria</taxon>
        <taxon>Halobacteriales</taxon>
        <taxon>Natronoarchaeaceae</taxon>
        <taxon>Natranaeroarchaeum</taxon>
    </lineage>
</organism>
<evidence type="ECO:0000256" key="1">
    <source>
        <dbReference type="SAM" id="Phobius"/>
    </source>
</evidence>
<feature type="transmembrane region" description="Helical" evidence="1">
    <location>
        <begin position="68"/>
        <end position="90"/>
    </location>
</feature>